<reference evidence="1 2" key="1">
    <citation type="submission" date="2019-03" db="EMBL/GenBank/DDBJ databases">
        <title>Single cell metagenomics reveals metabolic interactions within the superorganism composed of flagellate Streblomastix strix and complex community of Bacteroidetes bacteria on its surface.</title>
        <authorList>
            <person name="Treitli S.C."/>
            <person name="Kolisko M."/>
            <person name="Husnik F."/>
            <person name="Keeling P."/>
            <person name="Hampl V."/>
        </authorList>
    </citation>
    <scope>NUCLEOTIDE SEQUENCE [LARGE SCALE GENOMIC DNA]</scope>
    <source>
        <strain evidence="1">ST1C</strain>
    </source>
</reference>
<gene>
    <name evidence="1" type="ORF">EZS28_012856</name>
</gene>
<name>A0A5J4WAS2_9EUKA</name>
<protein>
    <submittedName>
        <fullName evidence="1">Uncharacterized protein</fullName>
    </submittedName>
</protein>
<dbReference type="AlphaFoldDB" id="A0A5J4WAS2"/>
<organism evidence="1 2">
    <name type="scientific">Streblomastix strix</name>
    <dbReference type="NCBI Taxonomy" id="222440"/>
    <lineage>
        <taxon>Eukaryota</taxon>
        <taxon>Metamonada</taxon>
        <taxon>Preaxostyla</taxon>
        <taxon>Oxymonadida</taxon>
        <taxon>Streblomastigidae</taxon>
        <taxon>Streblomastix</taxon>
    </lineage>
</organism>
<evidence type="ECO:0000313" key="1">
    <source>
        <dbReference type="EMBL" id="KAA6391622.1"/>
    </source>
</evidence>
<proteinExistence type="predicted"/>
<dbReference type="EMBL" id="SNRW01002820">
    <property type="protein sequence ID" value="KAA6391622.1"/>
    <property type="molecule type" value="Genomic_DNA"/>
</dbReference>
<accession>A0A5J4WAS2</accession>
<dbReference type="Proteomes" id="UP000324800">
    <property type="component" value="Unassembled WGS sequence"/>
</dbReference>
<evidence type="ECO:0000313" key="2">
    <source>
        <dbReference type="Proteomes" id="UP000324800"/>
    </source>
</evidence>
<comment type="caution">
    <text evidence="1">The sequence shown here is derived from an EMBL/GenBank/DDBJ whole genome shotgun (WGS) entry which is preliminary data.</text>
</comment>
<sequence length="148" mass="16319">MGSYCELVSGILGDCANMGEIIDQFGLSGEKQGQEDANQDVLVTDWNDFGESIYQYDLLAILELDVQSRDCIGRNGFNDCAQFAGICETIDFDVQLSITIIVIAEFEKKNSIEAIVTIEDEEDANNGMSLSINVMTKVVKSLIDEYPI</sequence>